<dbReference type="GO" id="GO:0098662">
    <property type="term" value="P:inorganic cation transmembrane transport"/>
    <property type="evidence" value="ECO:0007669"/>
    <property type="project" value="UniProtKB-ARBA"/>
</dbReference>
<evidence type="ECO:0000313" key="9">
    <source>
        <dbReference type="EMBL" id="CAL5025551.1"/>
    </source>
</evidence>
<evidence type="ECO:0000256" key="6">
    <source>
        <dbReference type="ARBA" id="ARBA00023065"/>
    </source>
</evidence>
<dbReference type="EMBL" id="OZ075140">
    <property type="protein sequence ID" value="CAL5025551.1"/>
    <property type="molecule type" value="Genomic_DNA"/>
</dbReference>
<reference evidence="9 10" key="2">
    <citation type="submission" date="2024-10" db="EMBL/GenBank/DDBJ databases">
        <authorList>
            <person name="Ryan C."/>
        </authorList>
    </citation>
    <scope>NUCLEOTIDE SEQUENCE [LARGE SCALE GENOMIC DNA]</scope>
</reference>
<feature type="transmembrane region" description="Helical" evidence="8">
    <location>
        <begin position="479"/>
        <end position="499"/>
    </location>
</feature>
<feature type="transmembrane region" description="Helical" evidence="8">
    <location>
        <begin position="131"/>
        <end position="151"/>
    </location>
</feature>
<dbReference type="PANTHER" id="PTHR31064:SF8">
    <property type="entry name" value="CATION TRANSPORTER HKT1_1"/>
    <property type="match status" value="1"/>
</dbReference>
<evidence type="ECO:0000256" key="8">
    <source>
        <dbReference type="SAM" id="Phobius"/>
    </source>
</evidence>
<dbReference type="GO" id="GO:0098655">
    <property type="term" value="P:monoatomic cation transmembrane transport"/>
    <property type="evidence" value="ECO:0007669"/>
    <property type="project" value="UniProtKB-ARBA"/>
</dbReference>
<keyword evidence="3" id="KW-0813">Transport</keyword>
<dbReference type="InterPro" id="IPR051143">
    <property type="entry name" value="TrkH_K-transport"/>
</dbReference>
<organism evidence="9 10">
    <name type="scientific">Urochloa decumbens</name>
    <dbReference type="NCBI Taxonomy" id="240449"/>
    <lineage>
        <taxon>Eukaryota</taxon>
        <taxon>Viridiplantae</taxon>
        <taxon>Streptophyta</taxon>
        <taxon>Embryophyta</taxon>
        <taxon>Tracheophyta</taxon>
        <taxon>Spermatophyta</taxon>
        <taxon>Magnoliopsida</taxon>
        <taxon>Liliopsida</taxon>
        <taxon>Poales</taxon>
        <taxon>Poaceae</taxon>
        <taxon>PACMAD clade</taxon>
        <taxon>Panicoideae</taxon>
        <taxon>Panicodae</taxon>
        <taxon>Paniceae</taxon>
        <taxon>Melinidinae</taxon>
        <taxon>Urochloa</taxon>
    </lineage>
</organism>
<keyword evidence="5 8" id="KW-1133">Transmembrane helix</keyword>
<comment type="similarity">
    <text evidence="2">Belongs to the TrkH potassium transport family. HKT (TC 2.A.38.3) subfamily.</text>
</comment>
<dbReference type="Proteomes" id="UP001497457">
    <property type="component" value="Chromosome 30rd"/>
</dbReference>
<evidence type="ECO:0000256" key="3">
    <source>
        <dbReference type="ARBA" id="ARBA00022448"/>
    </source>
</evidence>
<evidence type="ECO:0000256" key="4">
    <source>
        <dbReference type="ARBA" id="ARBA00022692"/>
    </source>
</evidence>
<keyword evidence="4 8" id="KW-0812">Transmembrane</keyword>
<evidence type="ECO:0000256" key="1">
    <source>
        <dbReference type="ARBA" id="ARBA00004141"/>
    </source>
</evidence>
<feature type="transmembrane region" description="Helical" evidence="8">
    <location>
        <begin position="343"/>
        <end position="366"/>
    </location>
</feature>
<dbReference type="PANTHER" id="PTHR31064">
    <property type="entry name" value="POTASSIUM TRANSPORT PROTEIN DDB_G0292412-RELATED"/>
    <property type="match status" value="1"/>
</dbReference>
<keyword evidence="6" id="KW-0406">Ion transport</keyword>
<evidence type="ECO:0000256" key="2">
    <source>
        <dbReference type="ARBA" id="ARBA00010864"/>
    </source>
</evidence>
<dbReference type="InterPro" id="IPR003445">
    <property type="entry name" value="Cat_transpt"/>
</dbReference>
<dbReference type="GO" id="GO:0030001">
    <property type="term" value="P:metal ion transport"/>
    <property type="evidence" value="ECO:0007669"/>
    <property type="project" value="UniProtKB-ARBA"/>
</dbReference>
<dbReference type="AlphaFoldDB" id="A0ABC9CTB7"/>
<sequence>MHQFSSILVTMQRFPSNIAMKPMLPSSEVFRTIKEKVKHLHVFLVLRLGSISKCANYFFRRSYMVLQRNPLLLHLIYFTSISLTGFIALKNLTSQHKPTPRSLDLIFTSVSTLTVSSMATVEMEDFSDQQLWVLILLMLLGGEVFTLMLGLQLNNARANTCDILQKKLPSTCRDIEFVDSVNRSCMEDINPEATTSHKQVQESKSMNQNYCNILAHVVAGYFVAGIICSSLVITVYISTDSEAKYLLKSKSIKIWTFSIFTAVSSFVNCGFTPVNDNMAIFRKNPGVLLLVIPQILAGNTLFAPLLRLSIWALGRITRREGYTYILQHPVETGYMHMQQQKNAINLVLTAVGIILLQVMFLCYFGWDSKPLEGLNWFQKLVCTLFQSVNTRHAGEAVIDISNLSPAILVLFALFMYLPSDGSSLPESADERTLTKKGEDTNSQALWKNFIISKPICLATFIILACITERKSMSLDPLNFNIFSIIFEVISAYGNVGYSLGYSCERLLKPDATCKAVSYGLVGKWTDEGKLIIIMVMFLGRFKRFSLKVGKP</sequence>
<reference evidence="10" key="1">
    <citation type="submission" date="2024-06" db="EMBL/GenBank/DDBJ databases">
        <authorList>
            <person name="Ryan C."/>
        </authorList>
    </citation>
    <scope>NUCLEOTIDE SEQUENCE [LARGE SCALE GENOMIC DNA]</scope>
</reference>
<keyword evidence="10" id="KW-1185">Reference proteome</keyword>
<accession>A0ABC9CTB7</accession>
<feature type="transmembrane region" description="Helical" evidence="8">
    <location>
        <begin position="449"/>
        <end position="467"/>
    </location>
</feature>
<proteinExistence type="inferred from homology"/>
<evidence type="ECO:0000256" key="5">
    <source>
        <dbReference type="ARBA" id="ARBA00022989"/>
    </source>
</evidence>
<feature type="transmembrane region" description="Helical" evidence="8">
    <location>
        <begin position="71"/>
        <end position="89"/>
    </location>
</feature>
<evidence type="ECO:0000256" key="7">
    <source>
        <dbReference type="ARBA" id="ARBA00023136"/>
    </source>
</evidence>
<dbReference type="GO" id="GO:0016020">
    <property type="term" value="C:membrane"/>
    <property type="evidence" value="ECO:0007669"/>
    <property type="project" value="UniProtKB-SubCell"/>
</dbReference>
<comment type="subcellular location">
    <subcellularLocation>
        <location evidence="1">Membrane</location>
        <topology evidence="1">Multi-pass membrane protein</topology>
    </subcellularLocation>
</comment>
<protein>
    <submittedName>
        <fullName evidence="9">Uncharacterized protein</fullName>
    </submittedName>
</protein>
<feature type="transmembrane region" description="Helical" evidence="8">
    <location>
        <begin position="252"/>
        <end position="274"/>
    </location>
</feature>
<evidence type="ECO:0000313" key="10">
    <source>
        <dbReference type="Proteomes" id="UP001497457"/>
    </source>
</evidence>
<keyword evidence="7 8" id="KW-0472">Membrane</keyword>
<name>A0ABC9CTB7_9POAL</name>
<gene>
    <name evidence="9" type="ORF">URODEC1_LOCUS78156</name>
</gene>
<dbReference type="Pfam" id="PF02386">
    <property type="entry name" value="TrkH"/>
    <property type="match status" value="2"/>
</dbReference>
<feature type="transmembrane region" description="Helical" evidence="8">
    <location>
        <begin position="213"/>
        <end position="237"/>
    </location>
</feature>
<feature type="transmembrane region" description="Helical" evidence="8">
    <location>
        <begin position="396"/>
        <end position="417"/>
    </location>
</feature>